<gene>
    <name evidence="2" type="ORF">JIN82_11760</name>
</gene>
<keyword evidence="1" id="KW-0472">Membrane</keyword>
<accession>A0A8J7MDJ7</accession>
<evidence type="ECO:0000313" key="3">
    <source>
        <dbReference type="Proteomes" id="UP000624703"/>
    </source>
</evidence>
<keyword evidence="1" id="KW-1133">Transmembrane helix</keyword>
<name>A0A8J7MDJ7_9BACT</name>
<proteinExistence type="predicted"/>
<organism evidence="2 3">
    <name type="scientific">Persicirhabdus sediminis</name>
    <dbReference type="NCBI Taxonomy" id="454144"/>
    <lineage>
        <taxon>Bacteria</taxon>
        <taxon>Pseudomonadati</taxon>
        <taxon>Verrucomicrobiota</taxon>
        <taxon>Verrucomicrobiia</taxon>
        <taxon>Verrucomicrobiales</taxon>
        <taxon>Verrucomicrobiaceae</taxon>
        <taxon>Persicirhabdus</taxon>
    </lineage>
</organism>
<evidence type="ECO:0000313" key="2">
    <source>
        <dbReference type="EMBL" id="MBK1791829.1"/>
    </source>
</evidence>
<protein>
    <submittedName>
        <fullName evidence="2">Uncharacterized protein</fullName>
    </submittedName>
</protein>
<sequence>MNSYIKHEIEYIQATRRELKANKVSWLAKEIPAWLAPFSDPTKADFMIPVFLITTCFFSAATIMICYWLK</sequence>
<dbReference type="EMBL" id="JAENIM010000041">
    <property type="protein sequence ID" value="MBK1791829.1"/>
    <property type="molecule type" value="Genomic_DNA"/>
</dbReference>
<keyword evidence="3" id="KW-1185">Reference proteome</keyword>
<comment type="caution">
    <text evidence="2">The sequence shown here is derived from an EMBL/GenBank/DDBJ whole genome shotgun (WGS) entry which is preliminary data.</text>
</comment>
<reference evidence="2" key="1">
    <citation type="submission" date="2021-01" db="EMBL/GenBank/DDBJ databases">
        <title>Modified the classification status of verrucomicrobia.</title>
        <authorList>
            <person name="Feng X."/>
        </authorList>
    </citation>
    <scope>NUCLEOTIDE SEQUENCE</scope>
    <source>
        <strain evidence="2">_KCTC 22039</strain>
    </source>
</reference>
<dbReference type="RefSeq" id="WP_200311843.1">
    <property type="nucleotide sequence ID" value="NZ_JAENIM010000041.1"/>
</dbReference>
<keyword evidence="1" id="KW-0812">Transmembrane</keyword>
<evidence type="ECO:0000256" key="1">
    <source>
        <dbReference type="SAM" id="Phobius"/>
    </source>
</evidence>
<dbReference type="AlphaFoldDB" id="A0A8J7MDJ7"/>
<dbReference type="Proteomes" id="UP000624703">
    <property type="component" value="Unassembled WGS sequence"/>
</dbReference>
<feature type="transmembrane region" description="Helical" evidence="1">
    <location>
        <begin position="46"/>
        <end position="69"/>
    </location>
</feature>